<proteinExistence type="predicted"/>
<dbReference type="PANTHER" id="PTHR36933:SF1">
    <property type="entry name" value="SLL0788 PROTEIN"/>
    <property type="match status" value="1"/>
</dbReference>
<dbReference type="PANTHER" id="PTHR36933">
    <property type="entry name" value="SLL0788 PROTEIN"/>
    <property type="match status" value="1"/>
</dbReference>
<organism evidence="3 4">
    <name type="scientific">Xanthocytophaga agilis</name>
    <dbReference type="NCBI Taxonomy" id="3048010"/>
    <lineage>
        <taxon>Bacteria</taxon>
        <taxon>Pseudomonadati</taxon>
        <taxon>Bacteroidota</taxon>
        <taxon>Cytophagia</taxon>
        <taxon>Cytophagales</taxon>
        <taxon>Rhodocytophagaceae</taxon>
        <taxon>Xanthocytophaga</taxon>
    </lineage>
</organism>
<protein>
    <submittedName>
        <fullName evidence="3">DUF305 domain-containing protein</fullName>
    </submittedName>
</protein>
<dbReference type="AlphaFoldDB" id="A0AAE3UDP9"/>
<evidence type="ECO:0000259" key="2">
    <source>
        <dbReference type="Pfam" id="PF03713"/>
    </source>
</evidence>
<dbReference type="RefSeq" id="WP_314508943.1">
    <property type="nucleotide sequence ID" value="NZ_JASJOU010000001.1"/>
</dbReference>
<comment type="caution">
    <text evidence="3">The sequence shown here is derived from an EMBL/GenBank/DDBJ whole genome shotgun (WGS) entry which is preliminary data.</text>
</comment>
<dbReference type="EMBL" id="JASJOU010000001">
    <property type="protein sequence ID" value="MDJ1499427.1"/>
    <property type="molecule type" value="Genomic_DNA"/>
</dbReference>
<gene>
    <name evidence="3" type="ORF">QNI22_02155</name>
</gene>
<reference evidence="3" key="1">
    <citation type="submission" date="2023-05" db="EMBL/GenBank/DDBJ databases">
        <authorList>
            <person name="Zhang X."/>
        </authorList>
    </citation>
    <scope>NUCLEOTIDE SEQUENCE</scope>
    <source>
        <strain evidence="3">BD1B2-1</strain>
    </source>
</reference>
<dbReference type="InterPro" id="IPR012347">
    <property type="entry name" value="Ferritin-like"/>
</dbReference>
<feature type="domain" description="DUF305" evidence="2">
    <location>
        <begin position="87"/>
        <end position="236"/>
    </location>
</feature>
<feature type="signal peptide" evidence="1">
    <location>
        <begin position="1"/>
        <end position="22"/>
    </location>
</feature>
<dbReference type="Pfam" id="PF03713">
    <property type="entry name" value="DUF305"/>
    <property type="match status" value="1"/>
</dbReference>
<keyword evidence="4" id="KW-1185">Reference proteome</keyword>
<evidence type="ECO:0000256" key="1">
    <source>
        <dbReference type="SAM" id="SignalP"/>
    </source>
</evidence>
<accession>A0AAE3UDP9</accession>
<evidence type="ECO:0000313" key="4">
    <source>
        <dbReference type="Proteomes" id="UP001232063"/>
    </source>
</evidence>
<keyword evidence="1" id="KW-0732">Signal</keyword>
<name>A0AAE3UDP9_9BACT</name>
<dbReference type="Gene3D" id="1.20.1260.10">
    <property type="match status" value="2"/>
</dbReference>
<dbReference type="Proteomes" id="UP001232063">
    <property type="component" value="Unassembled WGS sequence"/>
</dbReference>
<feature type="chain" id="PRO_5041949427" evidence="1">
    <location>
        <begin position="23"/>
        <end position="244"/>
    </location>
</feature>
<dbReference type="InterPro" id="IPR005183">
    <property type="entry name" value="DUF305_CopM-like"/>
</dbReference>
<sequence length="244" mass="27586">MKTLRMALSVPLLSIASFYIFAVSIHSNNGEATNVENTPVETHKIDTRENLTTPQPQAQSKDEIMVADAIVEMRENMQQITLNNHADKDFAGLMKELHQGAIDMAQIEIELGKNNVLKAKARQIVATMEEQMSRLTAHTQKIEKQSKKQDNKQFTTNKFSQMVSKTLTKMDQQISEDELTGEVDQEFVVLMKTLYQGVIDIAQAEVEHGRDMATKQIAKNTVEAFQDEVNQFQSLLENNTLTSR</sequence>
<evidence type="ECO:0000313" key="3">
    <source>
        <dbReference type="EMBL" id="MDJ1499427.1"/>
    </source>
</evidence>